<evidence type="ECO:0000313" key="5">
    <source>
        <dbReference type="Proteomes" id="UP001241656"/>
    </source>
</evidence>
<dbReference type="SMART" id="SM00910">
    <property type="entry name" value="HIRAN"/>
    <property type="match status" value="1"/>
</dbReference>
<proteinExistence type="predicted"/>
<evidence type="ECO:0000256" key="1">
    <source>
        <dbReference type="ARBA" id="ARBA00022723"/>
    </source>
</evidence>
<evidence type="ECO:0000259" key="3">
    <source>
        <dbReference type="SMART" id="SM00910"/>
    </source>
</evidence>
<keyword evidence="2" id="KW-0378">Hydrolase</keyword>
<dbReference type="Pfam" id="PF08797">
    <property type="entry name" value="HIRAN"/>
    <property type="match status" value="1"/>
</dbReference>
<gene>
    <name evidence="4" type="ORF">QGN23_14045</name>
</gene>
<protein>
    <submittedName>
        <fullName evidence="4">HIRAN domain-containing protein</fullName>
    </submittedName>
</protein>
<reference evidence="4 5" key="1">
    <citation type="submission" date="2023-05" db="EMBL/GenBank/DDBJ databases">
        <title>Genomic insight into Chryseobacterium sp. wdc7 isolated forest soil (Gotjawal).</title>
        <authorList>
            <person name="Park S.-J."/>
        </authorList>
    </citation>
    <scope>NUCLEOTIDE SEQUENCE [LARGE SCALE GENOMIC DNA]</scope>
    <source>
        <strain evidence="5">wdc7</strain>
    </source>
</reference>
<dbReference type="EMBL" id="CP124855">
    <property type="protein sequence ID" value="WHF51528.1"/>
    <property type="molecule type" value="Genomic_DNA"/>
</dbReference>
<evidence type="ECO:0000256" key="2">
    <source>
        <dbReference type="ARBA" id="ARBA00022801"/>
    </source>
</evidence>
<dbReference type="InterPro" id="IPR014905">
    <property type="entry name" value="HIRAN"/>
</dbReference>
<dbReference type="Proteomes" id="UP001241656">
    <property type="component" value="Chromosome"/>
</dbReference>
<accession>A0ABY8REB9</accession>
<evidence type="ECO:0000313" key="4">
    <source>
        <dbReference type="EMBL" id="WHF51528.1"/>
    </source>
</evidence>
<organism evidence="4 5">
    <name type="scientific">Chryseobacterium gotjawalense</name>
    <dbReference type="NCBI Taxonomy" id="3042315"/>
    <lineage>
        <taxon>Bacteria</taxon>
        <taxon>Pseudomonadati</taxon>
        <taxon>Bacteroidota</taxon>
        <taxon>Flavobacteriia</taxon>
        <taxon>Flavobacteriales</taxon>
        <taxon>Weeksellaceae</taxon>
        <taxon>Chryseobacterium group</taxon>
        <taxon>Chryseobacterium</taxon>
    </lineage>
</organism>
<keyword evidence="1" id="KW-0479">Metal-binding</keyword>
<keyword evidence="5" id="KW-1185">Reference proteome</keyword>
<feature type="domain" description="HIRAN" evidence="3">
    <location>
        <begin position="32"/>
        <end position="127"/>
    </location>
</feature>
<dbReference type="Gene3D" id="3.30.70.2330">
    <property type="match status" value="1"/>
</dbReference>
<dbReference type="RefSeq" id="WP_282904869.1">
    <property type="nucleotide sequence ID" value="NZ_CP124855.1"/>
</dbReference>
<name>A0ABY8REB9_9FLAO</name>
<sequence>MNRSDFIKSLGLGMGGIILPKTSFFTTQLVKIYDNYIRGIQFYDFKKIAELIREGDEAVLKRDSENIHDAFATEVRFKEYKLGYIAAYENVVLANMLNQNISLIGKISRIDLNSYDNKVAIEIYAEVVIPSEKLITMMGSENRSDDAIDLYRNNY</sequence>